<protein>
    <submittedName>
        <fullName evidence="5">Uncharacterized protein</fullName>
    </submittedName>
</protein>
<organism evidence="5 6">
    <name type="scientific">Orchesella dallaii</name>
    <dbReference type="NCBI Taxonomy" id="48710"/>
    <lineage>
        <taxon>Eukaryota</taxon>
        <taxon>Metazoa</taxon>
        <taxon>Ecdysozoa</taxon>
        <taxon>Arthropoda</taxon>
        <taxon>Hexapoda</taxon>
        <taxon>Collembola</taxon>
        <taxon>Entomobryomorpha</taxon>
        <taxon>Entomobryoidea</taxon>
        <taxon>Orchesellidae</taxon>
        <taxon>Orchesellinae</taxon>
        <taxon>Orchesella</taxon>
    </lineage>
</organism>
<dbReference type="Proteomes" id="UP001642540">
    <property type="component" value="Unassembled WGS sequence"/>
</dbReference>
<feature type="repeat" description="TPR" evidence="3">
    <location>
        <begin position="504"/>
        <end position="537"/>
    </location>
</feature>
<evidence type="ECO:0000256" key="3">
    <source>
        <dbReference type="PROSITE-ProRule" id="PRU00339"/>
    </source>
</evidence>
<evidence type="ECO:0000256" key="4">
    <source>
        <dbReference type="SAM" id="MobiDB-lite"/>
    </source>
</evidence>
<feature type="compositionally biased region" description="Low complexity" evidence="4">
    <location>
        <begin position="360"/>
        <end position="375"/>
    </location>
</feature>
<dbReference type="SMART" id="SM00028">
    <property type="entry name" value="TPR"/>
    <property type="match status" value="3"/>
</dbReference>
<dbReference type="PROSITE" id="PS50005">
    <property type="entry name" value="TPR"/>
    <property type="match status" value="2"/>
</dbReference>
<feature type="region of interest" description="Disordered" evidence="4">
    <location>
        <begin position="312"/>
        <end position="379"/>
    </location>
</feature>
<reference evidence="5 6" key="1">
    <citation type="submission" date="2024-08" db="EMBL/GenBank/DDBJ databases">
        <authorList>
            <person name="Cucini C."/>
            <person name="Frati F."/>
        </authorList>
    </citation>
    <scope>NUCLEOTIDE SEQUENCE [LARGE SCALE GENOMIC DNA]</scope>
</reference>
<keyword evidence="2 3" id="KW-0802">TPR repeat</keyword>
<dbReference type="SUPFAM" id="SSF48452">
    <property type="entry name" value="TPR-like"/>
    <property type="match status" value="2"/>
</dbReference>
<accession>A0ABP1RAY3</accession>
<proteinExistence type="predicted"/>
<dbReference type="Pfam" id="PF13181">
    <property type="entry name" value="TPR_8"/>
    <property type="match status" value="2"/>
</dbReference>
<evidence type="ECO:0000256" key="2">
    <source>
        <dbReference type="ARBA" id="ARBA00022803"/>
    </source>
</evidence>
<keyword evidence="1" id="KW-0677">Repeat</keyword>
<evidence type="ECO:0000313" key="6">
    <source>
        <dbReference type="Proteomes" id="UP001642540"/>
    </source>
</evidence>
<dbReference type="InterPro" id="IPR019734">
    <property type="entry name" value="TPR_rpt"/>
</dbReference>
<feature type="repeat" description="TPR" evidence="3">
    <location>
        <begin position="257"/>
        <end position="290"/>
    </location>
</feature>
<feature type="compositionally biased region" description="Polar residues" evidence="4">
    <location>
        <begin position="334"/>
        <end position="343"/>
    </location>
</feature>
<keyword evidence="6" id="KW-1185">Reference proteome</keyword>
<evidence type="ECO:0000313" key="5">
    <source>
        <dbReference type="EMBL" id="CAL8124931.1"/>
    </source>
</evidence>
<dbReference type="InterPro" id="IPR051685">
    <property type="entry name" value="Ycf3/AcsC/BcsC/TPR_MFPF"/>
</dbReference>
<dbReference type="EMBL" id="CAXLJM020000068">
    <property type="protein sequence ID" value="CAL8124931.1"/>
    <property type="molecule type" value="Genomic_DNA"/>
</dbReference>
<dbReference type="InterPro" id="IPR011990">
    <property type="entry name" value="TPR-like_helical_dom_sf"/>
</dbReference>
<sequence length="1129" mass="127361">MNPSSTPTCGQEYFYKLDNLLLSSCQILRDVFRKRWKLETGRGWVSTEQFGKEIDRFRKSFLASVQCKPEVYPTSVKKDSLEDWDVLKLCLMLQHISSHKNHCKAEDKAVKSMQKLAKELINNSKKSLNREEYERDLKTFRESLKAFKMDDEKINKLIKRVGVTPASAAWEVVKNLFQEAECYMNEDDFDNAITCYTKAIAVPGLIPFHQSLTFEKRSKCYLTIAQCLKTKQDPEMDIVLNIGMTDAYTANEFNTSWQAHLLLSQYFKLRDNLEKALFHCQRALTINPDHPDLTQEWLACKLSIGLKVKMDAPTSPEKTTQLPKEQVLSKKSAAPSQSANQDCPSTSSSSKTPQKKGKAVSDTSSNSNVSNVDVNLNKPVNQTNSSAQLLINEATRDLRYLKQLFEQKTCFNKAEKKEIINIVYNSGTDIYETLVYPSDIFKKVKKVVTQLYERECKRKSVVGEEDMKIRFSFIILNVNEASSLWHQNCMQLTKKGIEMYPDNPYFYCLLSYAYNQMNDHEEGLRHAEQALKRFPNKAEILSTRAVHLDNVLGRKEEDIERRAGAFNEYIQALPQDHWLVPEFYYIIARMYKVGGCSPDTERMKEERDKKMIAYFTRGLYAESEVHPYFLSRLHLDDKVEVKEFMLKEISVEEAKKVVPTAEMKKETECVDLSIESNVDADFGVEGGIGIDSEIVCEDVKSSCDDHVGVVGLCEWEEEVENEPDARGSPENVRVTAQDNKITTEGTELLSTLGDPSQLPFKEVVLSKEPLWFPDVQTGEIHEEAEAVKVPTTAVEAQANDEPTPPVLEGSVHGDFSSPEASTVTQSPIPPSEPSEFTSTDDPICTSDKETQLQDIESSKRGVTTDFEPEIFEIPSLDELMAIYNTMIESEIENGGLEAQPAELVRASEETIDEAVSKCFEMLMKQWKINRTVAVGAKTCKAPPASLEVERIDEPMSLPPKSLVKVTNFPPPSPDASTAIEPVSLKEPSELATIDELTVTSSSQTQLSSGATADLELEGEIGIEKEIVCEFSDSNNEQIKKAIELLLVELRGKAEFTVEECFEEAIIEPVSSLKLQKFRAINEFTLPQDPPEVSFQTVRKGIGTSKFYNVPTITETPPIIPPSTFLSPRH</sequence>
<comment type="caution">
    <text evidence="5">The sequence shown here is derived from an EMBL/GenBank/DDBJ whole genome shotgun (WGS) entry which is preliminary data.</text>
</comment>
<dbReference type="PANTHER" id="PTHR44943:SF8">
    <property type="entry name" value="TPR REPEAT-CONTAINING PROTEIN MJ0263"/>
    <property type="match status" value="1"/>
</dbReference>
<feature type="compositionally biased region" description="Basic and acidic residues" evidence="4">
    <location>
        <begin position="846"/>
        <end position="859"/>
    </location>
</feature>
<dbReference type="PANTHER" id="PTHR44943">
    <property type="entry name" value="CELLULOSE SYNTHASE OPERON PROTEIN C"/>
    <property type="match status" value="1"/>
</dbReference>
<feature type="region of interest" description="Disordered" evidence="4">
    <location>
        <begin position="796"/>
        <end position="861"/>
    </location>
</feature>
<name>A0ABP1RAY3_9HEXA</name>
<dbReference type="Gene3D" id="1.25.40.10">
    <property type="entry name" value="Tetratricopeptide repeat domain"/>
    <property type="match status" value="2"/>
</dbReference>
<gene>
    <name evidence="5" type="ORF">ODALV1_LOCUS20813</name>
</gene>
<evidence type="ECO:0000256" key="1">
    <source>
        <dbReference type="ARBA" id="ARBA00022737"/>
    </source>
</evidence>